<gene>
    <name evidence="10" type="ORF">IZO911_LOCUS30897</name>
</gene>
<dbReference type="InterPro" id="IPR011059">
    <property type="entry name" value="Metal-dep_hydrolase_composite"/>
</dbReference>
<sequence>MNLACVLCHMTLEEALAAATINSAAALGISDKYGSIEVGKKADLIICRCPSWEHIIYQFGDHTHLIRHVIKHGTIVYTKTG</sequence>
<accession>A0A814ZGC8</accession>
<evidence type="ECO:0000256" key="5">
    <source>
        <dbReference type="ARBA" id="ARBA00013406"/>
    </source>
</evidence>
<evidence type="ECO:0000256" key="6">
    <source>
        <dbReference type="ARBA" id="ARBA00022723"/>
    </source>
</evidence>
<dbReference type="InterPro" id="IPR005920">
    <property type="entry name" value="HutI"/>
</dbReference>
<comment type="pathway">
    <text evidence="3">Amino-acid degradation; L-histidine degradation into L-glutamate; N-formimidoyl-L-glutamate from L-histidine: step 3/3.</text>
</comment>
<evidence type="ECO:0000256" key="3">
    <source>
        <dbReference type="ARBA" id="ARBA00004758"/>
    </source>
</evidence>
<dbReference type="InterPro" id="IPR006680">
    <property type="entry name" value="Amidohydro-rel"/>
</dbReference>
<evidence type="ECO:0000256" key="8">
    <source>
        <dbReference type="SAM" id="SignalP"/>
    </source>
</evidence>
<keyword evidence="6" id="KW-0479">Metal-binding</keyword>
<feature type="chain" id="PRO_5032351729" description="Probable imidazolonepropionase" evidence="8">
    <location>
        <begin position="18"/>
        <end position="81"/>
    </location>
</feature>
<feature type="domain" description="Amidohydrolase-related" evidence="9">
    <location>
        <begin position="8"/>
        <end position="74"/>
    </location>
</feature>
<keyword evidence="8" id="KW-0732">Signal</keyword>
<dbReference type="GO" id="GO:0005737">
    <property type="term" value="C:cytoplasm"/>
    <property type="evidence" value="ECO:0007669"/>
    <property type="project" value="InterPro"/>
</dbReference>
<comment type="caution">
    <text evidence="10">The sequence shown here is derived from an EMBL/GenBank/DDBJ whole genome shotgun (WGS) entry which is preliminary data.</text>
</comment>
<evidence type="ECO:0000256" key="1">
    <source>
        <dbReference type="ARBA" id="ARBA00000853"/>
    </source>
</evidence>
<dbReference type="GO" id="GO:0019556">
    <property type="term" value="P:L-histidine catabolic process to glutamate and formamide"/>
    <property type="evidence" value="ECO:0007669"/>
    <property type="project" value="UniProtKB-UniPathway"/>
</dbReference>
<dbReference type="Gene3D" id="3.20.20.140">
    <property type="entry name" value="Metal-dependent hydrolases"/>
    <property type="match status" value="1"/>
</dbReference>
<evidence type="ECO:0000256" key="2">
    <source>
        <dbReference type="ARBA" id="ARBA00001965"/>
    </source>
</evidence>
<dbReference type="GO" id="GO:0046872">
    <property type="term" value="F:metal ion binding"/>
    <property type="evidence" value="ECO:0007669"/>
    <property type="project" value="UniProtKB-KW"/>
</dbReference>
<organism evidence="10 11">
    <name type="scientific">Adineta steineri</name>
    <dbReference type="NCBI Taxonomy" id="433720"/>
    <lineage>
        <taxon>Eukaryota</taxon>
        <taxon>Metazoa</taxon>
        <taxon>Spiralia</taxon>
        <taxon>Gnathifera</taxon>
        <taxon>Rotifera</taxon>
        <taxon>Eurotatoria</taxon>
        <taxon>Bdelloidea</taxon>
        <taxon>Adinetida</taxon>
        <taxon>Adinetidae</taxon>
        <taxon>Adineta</taxon>
    </lineage>
</organism>
<comment type="similarity">
    <text evidence="4">Belongs to the metallo-dependent hydrolases superfamily. HutI family.</text>
</comment>
<evidence type="ECO:0000256" key="7">
    <source>
        <dbReference type="ARBA" id="ARBA00022801"/>
    </source>
</evidence>
<reference evidence="10" key="1">
    <citation type="submission" date="2021-02" db="EMBL/GenBank/DDBJ databases">
        <authorList>
            <person name="Nowell W R."/>
        </authorList>
    </citation>
    <scope>NUCLEOTIDE SEQUENCE</scope>
</reference>
<dbReference type="PANTHER" id="PTHR42752:SF1">
    <property type="entry name" value="IMIDAZOLONEPROPIONASE-RELATED"/>
    <property type="match status" value="1"/>
</dbReference>
<protein>
    <recommendedName>
        <fullName evidence="5">Probable imidazolonepropionase</fullName>
    </recommendedName>
</protein>
<dbReference type="AlphaFoldDB" id="A0A814ZGC8"/>
<comment type="catalytic activity">
    <reaction evidence="1">
        <text>4-imidazolone-5-propanoate + H2O = N-formimidoyl-L-glutamate</text>
        <dbReference type="Rhea" id="RHEA:23660"/>
        <dbReference type="ChEBI" id="CHEBI:15377"/>
        <dbReference type="ChEBI" id="CHEBI:58928"/>
        <dbReference type="ChEBI" id="CHEBI:77893"/>
        <dbReference type="EC" id="3.5.2.7"/>
    </reaction>
</comment>
<evidence type="ECO:0000259" key="9">
    <source>
        <dbReference type="Pfam" id="PF01979"/>
    </source>
</evidence>
<dbReference type="Pfam" id="PF01979">
    <property type="entry name" value="Amidohydro_1"/>
    <property type="match status" value="1"/>
</dbReference>
<dbReference type="GO" id="GO:0019557">
    <property type="term" value="P:L-histidine catabolic process to glutamate and formate"/>
    <property type="evidence" value="ECO:0007669"/>
    <property type="project" value="UniProtKB-UniPathway"/>
</dbReference>
<evidence type="ECO:0000313" key="11">
    <source>
        <dbReference type="Proteomes" id="UP000663860"/>
    </source>
</evidence>
<proteinExistence type="inferred from homology"/>
<dbReference type="SUPFAM" id="SSF51338">
    <property type="entry name" value="Composite domain of metallo-dependent hydrolases"/>
    <property type="match status" value="1"/>
</dbReference>
<dbReference type="GO" id="GO:0050480">
    <property type="term" value="F:imidazolonepropionase activity"/>
    <property type="evidence" value="ECO:0007669"/>
    <property type="project" value="UniProtKB-EC"/>
</dbReference>
<dbReference type="Proteomes" id="UP000663860">
    <property type="component" value="Unassembled WGS sequence"/>
</dbReference>
<evidence type="ECO:0000256" key="4">
    <source>
        <dbReference type="ARBA" id="ARBA00008002"/>
    </source>
</evidence>
<dbReference type="UniPathway" id="UPA00379">
    <property type="reaction ID" value="UER00551"/>
</dbReference>
<name>A0A814ZGC8_9BILA</name>
<comment type="cofactor">
    <cofactor evidence="2">
        <name>Fe(3+)</name>
        <dbReference type="ChEBI" id="CHEBI:29034"/>
    </cofactor>
</comment>
<evidence type="ECO:0000313" key="10">
    <source>
        <dbReference type="EMBL" id="CAF1242838.1"/>
    </source>
</evidence>
<dbReference type="PANTHER" id="PTHR42752">
    <property type="entry name" value="IMIDAZOLONEPROPIONASE"/>
    <property type="match status" value="1"/>
</dbReference>
<dbReference type="EMBL" id="CAJNOE010000492">
    <property type="protein sequence ID" value="CAF1242838.1"/>
    <property type="molecule type" value="Genomic_DNA"/>
</dbReference>
<feature type="signal peptide" evidence="8">
    <location>
        <begin position="1"/>
        <end position="17"/>
    </location>
</feature>
<keyword evidence="7" id="KW-0378">Hydrolase</keyword>